<dbReference type="RefSeq" id="WP_190952635.1">
    <property type="nucleotide sequence ID" value="NZ_JACJTC010000041.1"/>
</dbReference>
<sequence>MKKITVSTLSTLLMTSSALYFSLPSLANTASSFSDSLKTPTVSQKLIISVAPNWKDKFPKVKNAMIAELEGHLQKLARGNRGKASVDVLEVRGAKLYIKATIRHHHVWKKPWPASGYVTVYSLTNTIETSFDPLNPTATLDKTRLCFNLAPQIGGGKVCVSAGDIVRIVALL</sequence>
<name>A0ABR8HLF5_NOSPU</name>
<protein>
    <submittedName>
        <fullName evidence="2">Uncharacterized protein</fullName>
    </submittedName>
</protein>
<proteinExistence type="predicted"/>
<accession>A0ABR8HLF5</accession>
<feature type="chain" id="PRO_5046895834" evidence="1">
    <location>
        <begin position="28"/>
        <end position="172"/>
    </location>
</feature>
<keyword evidence="3" id="KW-1185">Reference proteome</keyword>
<feature type="signal peptide" evidence="1">
    <location>
        <begin position="1"/>
        <end position="27"/>
    </location>
</feature>
<dbReference type="EMBL" id="JACJTC010000041">
    <property type="protein sequence ID" value="MBD2616177.1"/>
    <property type="molecule type" value="Genomic_DNA"/>
</dbReference>
<comment type="caution">
    <text evidence="2">The sequence shown here is derived from an EMBL/GenBank/DDBJ whole genome shotgun (WGS) entry which is preliminary data.</text>
</comment>
<reference evidence="2 3" key="1">
    <citation type="journal article" date="2020" name="ISME J.">
        <title>Comparative genomics reveals insights into cyanobacterial evolution and habitat adaptation.</title>
        <authorList>
            <person name="Chen M.Y."/>
            <person name="Teng W.K."/>
            <person name="Zhao L."/>
            <person name="Hu C.X."/>
            <person name="Zhou Y.K."/>
            <person name="Han B.P."/>
            <person name="Song L.R."/>
            <person name="Shu W.S."/>
        </authorList>
    </citation>
    <scope>NUCLEOTIDE SEQUENCE [LARGE SCALE GENOMIC DNA]</scope>
    <source>
        <strain evidence="2 3">FACHB-252</strain>
    </source>
</reference>
<dbReference type="Proteomes" id="UP000606396">
    <property type="component" value="Unassembled WGS sequence"/>
</dbReference>
<evidence type="ECO:0000256" key="1">
    <source>
        <dbReference type="SAM" id="SignalP"/>
    </source>
</evidence>
<gene>
    <name evidence="2" type="ORF">H6G94_33875</name>
</gene>
<evidence type="ECO:0000313" key="2">
    <source>
        <dbReference type="EMBL" id="MBD2616177.1"/>
    </source>
</evidence>
<keyword evidence="1" id="KW-0732">Signal</keyword>
<organism evidence="2 3">
    <name type="scientific">Nostoc punctiforme FACHB-252</name>
    <dbReference type="NCBI Taxonomy" id="1357509"/>
    <lineage>
        <taxon>Bacteria</taxon>
        <taxon>Bacillati</taxon>
        <taxon>Cyanobacteriota</taxon>
        <taxon>Cyanophyceae</taxon>
        <taxon>Nostocales</taxon>
        <taxon>Nostocaceae</taxon>
        <taxon>Nostoc</taxon>
    </lineage>
</organism>
<evidence type="ECO:0000313" key="3">
    <source>
        <dbReference type="Proteomes" id="UP000606396"/>
    </source>
</evidence>